<feature type="coiled-coil region" evidence="3">
    <location>
        <begin position="417"/>
        <end position="488"/>
    </location>
</feature>
<evidence type="ECO:0000256" key="3">
    <source>
        <dbReference type="SAM" id="Coils"/>
    </source>
</evidence>
<feature type="coiled-coil region" evidence="3">
    <location>
        <begin position="1"/>
        <end position="77"/>
    </location>
</feature>
<dbReference type="Proteomes" id="UP000694941">
    <property type="component" value="Unplaced"/>
</dbReference>
<feature type="compositionally biased region" description="Basic and acidic residues" evidence="4">
    <location>
        <begin position="773"/>
        <end position="788"/>
    </location>
</feature>
<evidence type="ECO:0000256" key="2">
    <source>
        <dbReference type="ARBA" id="ARBA00023054"/>
    </source>
</evidence>
<protein>
    <submittedName>
        <fullName evidence="6 7">Protein bicaudal D-like</fullName>
    </submittedName>
</protein>
<feature type="compositionally biased region" description="Basic residues" evidence="4">
    <location>
        <begin position="815"/>
        <end position="824"/>
    </location>
</feature>
<keyword evidence="2 3" id="KW-0175">Coiled coil</keyword>
<dbReference type="Pfam" id="PF09730">
    <property type="entry name" value="BicD"/>
    <property type="match status" value="1"/>
</dbReference>
<evidence type="ECO:0000256" key="1">
    <source>
        <dbReference type="ARBA" id="ARBA00010061"/>
    </source>
</evidence>
<dbReference type="GeneID" id="106463406"/>
<dbReference type="RefSeq" id="XP_013778882.1">
    <property type="nucleotide sequence ID" value="XM_013923428.2"/>
</dbReference>
<feature type="coiled-coil region" evidence="3">
    <location>
        <begin position="332"/>
        <end position="380"/>
    </location>
</feature>
<feature type="coiled-coil region" evidence="3">
    <location>
        <begin position="642"/>
        <end position="761"/>
    </location>
</feature>
<dbReference type="InterPro" id="IPR018477">
    <property type="entry name" value="BICD"/>
</dbReference>
<dbReference type="PANTHER" id="PTHR31233:SF6">
    <property type="entry name" value="PROTEIN BICAUDAL D"/>
    <property type="match status" value="1"/>
</dbReference>
<evidence type="ECO:0000313" key="5">
    <source>
        <dbReference type="Proteomes" id="UP000694941"/>
    </source>
</evidence>
<dbReference type="PANTHER" id="PTHR31233">
    <property type="entry name" value="BICAUDAL D FAMILY MEMBER"/>
    <property type="match status" value="1"/>
</dbReference>
<keyword evidence="5" id="KW-1185">Reference proteome</keyword>
<reference evidence="6 7" key="1">
    <citation type="submission" date="2025-05" db="UniProtKB">
        <authorList>
            <consortium name="RefSeq"/>
        </authorList>
    </citation>
    <scope>IDENTIFICATION</scope>
    <source>
        <tissue evidence="6 7">Muscle</tissue>
    </source>
</reference>
<dbReference type="RefSeq" id="XP_022246596.1">
    <property type="nucleotide sequence ID" value="XM_022390888.1"/>
</dbReference>
<evidence type="ECO:0000313" key="6">
    <source>
        <dbReference type="RefSeq" id="XP_013778882.1"/>
    </source>
</evidence>
<dbReference type="Gene3D" id="6.10.250.2470">
    <property type="match status" value="1"/>
</dbReference>
<feature type="region of interest" description="Disordered" evidence="4">
    <location>
        <begin position="773"/>
        <end position="824"/>
    </location>
</feature>
<name>A0ABM1SSJ0_LIMPO</name>
<sequence length="824" mass="94265">MGDSEKLISELTIERDSLKDELERLHRELAQTSHEKIQSAQYGLVLLDEKEALQQRCEELEALFDGTKHELDCLKEAFAKSQTSQKVSATTGIEQEESLLKETAHKEASFTSTVQELEREIKQVKQELARVEAERDRIHQDYLDLSKQNEVSEWEKKNLKSELKEMKLREGRLFNDNNELEDENISLQKQVSSLRSSQVEFEGAKHEVRRLQEEVESLNAQVEEMTSLKRIAEKQLEEALEALQSEREQKYALKKELDNRVNSESIFNLNNLTLSNFRFGNQEDGNRTEEEDGESDVPALKQLEADYIGKHANDDSDKMNESQPATVNDLFSELHLSEVRKLEKQLEQAENEKSQLNVRLEESQQMLEKTKTELSDQHNRVAKVIDHVKALIALHGKVEDVGESGSGEEGDKDIPELVRLQKLLQKHQKRYQLAVQKVEELQADVQNLQEQGADQNSEESLAELRDEVTKLRKKVQHYEQQLTDTKDDLLIIGEIAGESQGRLNVTQEDLVNVSEELAQLYHHVCMVNGETPSRVMLDHVKGCQENKENEIQDSPGQYNVEKYSKLDLLREKLKTDVSSKLFQDGHGKVDIGKADPTVCGRLLETIHDQVRHLKQSVQTTIEMGRQKVHHSANTEDATAVEMEELQEQVIKLKSLLSTKREQIATLRTVLKANKQTAEVALANLKSKYEKEKSIVSETMIKLRNELKALKEDAATFASLRAMFAARCEEYVTQVEELQRQLGAAEEEKKTLNSLLRMAIQQKLALTQRLEDVEMDRERSHMRRQDGRGRGSYQRVSSGVSPAGSVYSSHPGYGRGRQHQHRNLS</sequence>
<gene>
    <name evidence="6 7" type="primary">LOC106463406</name>
</gene>
<organism evidence="5 7">
    <name type="scientific">Limulus polyphemus</name>
    <name type="common">Atlantic horseshoe crab</name>
    <dbReference type="NCBI Taxonomy" id="6850"/>
    <lineage>
        <taxon>Eukaryota</taxon>
        <taxon>Metazoa</taxon>
        <taxon>Ecdysozoa</taxon>
        <taxon>Arthropoda</taxon>
        <taxon>Chelicerata</taxon>
        <taxon>Merostomata</taxon>
        <taxon>Xiphosura</taxon>
        <taxon>Limulidae</taxon>
        <taxon>Limulus</taxon>
    </lineage>
</organism>
<accession>A0ABM1SSJ0</accession>
<proteinExistence type="inferred from homology"/>
<evidence type="ECO:0000313" key="7">
    <source>
        <dbReference type="RefSeq" id="XP_022246596.1"/>
    </source>
</evidence>
<evidence type="ECO:0000256" key="4">
    <source>
        <dbReference type="SAM" id="MobiDB-lite"/>
    </source>
</evidence>
<comment type="similarity">
    <text evidence="1">Belongs to the BicD family.</text>
</comment>
<feature type="coiled-coil region" evidence="3">
    <location>
        <begin position="107"/>
        <end position="260"/>
    </location>
</feature>